<proteinExistence type="inferred from homology"/>
<dbReference type="Proteomes" id="UP000239047">
    <property type="component" value="Unassembled WGS sequence"/>
</dbReference>
<keyword evidence="4" id="KW-0167">Capsid protein</keyword>
<dbReference type="PANTHER" id="PTHR39183:SF1">
    <property type="entry name" value="SPORE COAT PROTEIN F-LIKE PROTEIN YHCQ"/>
    <property type="match status" value="1"/>
</dbReference>
<keyword evidence="5" id="KW-1185">Reference proteome</keyword>
<sequence length="173" mass="19642">MEQKRAPQHLAWHETLAIHELTVAQSIGLIKVKNTVDTIMDPDLKRIYLQAIENISANIMEFISFYPLAASPDRKPNQHSDSTLSARELLLQTKNSVKSYGTAITEIATPGLREVFRKHLNRSIDSHEKIFIYLYEKGLYPTHDFSAILQNDLKISDRALGFKLAQKNPSSLP</sequence>
<comment type="caution">
    <text evidence="4">The sequence shown here is derived from an EMBL/GenBank/DDBJ whole genome shotgun (WGS) entry which is preliminary data.</text>
</comment>
<reference evidence="4 5" key="1">
    <citation type="submission" date="2018-02" db="EMBL/GenBank/DDBJ databases">
        <title>Jeotgalibacillus proteolyticum sp. nov. a protease producing bacterium isolated from ocean sediments of Laizhou Bay.</title>
        <authorList>
            <person name="Li Y."/>
        </authorList>
    </citation>
    <scope>NUCLEOTIDE SEQUENCE [LARGE SCALE GENOMIC DNA]</scope>
    <source>
        <strain evidence="4 5">22-7</strain>
    </source>
</reference>
<keyword evidence="4" id="KW-0946">Virion</keyword>
<comment type="subcellular location">
    <subcellularLocation>
        <location evidence="2">Spore coat</location>
    </subcellularLocation>
</comment>
<dbReference type="InterPro" id="IPR012347">
    <property type="entry name" value="Ferritin-like"/>
</dbReference>
<gene>
    <name evidence="4" type="ORF">C4B60_08400</name>
</gene>
<protein>
    <submittedName>
        <fullName evidence="4">Spore coat protein</fullName>
    </submittedName>
</protein>
<evidence type="ECO:0000256" key="2">
    <source>
        <dbReference type="ARBA" id="ARBA00024325"/>
    </source>
</evidence>
<dbReference type="EMBL" id="PREZ01000003">
    <property type="protein sequence ID" value="PPA70803.1"/>
    <property type="molecule type" value="Genomic_DNA"/>
</dbReference>
<name>A0A2S5GD27_9BACL</name>
<evidence type="ECO:0000256" key="1">
    <source>
        <dbReference type="ARBA" id="ARBA00022969"/>
    </source>
</evidence>
<keyword evidence="1" id="KW-0749">Sporulation</keyword>
<dbReference type="InterPro" id="IPR012851">
    <property type="entry name" value="Spore_coat_CotF-like"/>
</dbReference>
<dbReference type="Gene3D" id="1.20.1260.10">
    <property type="match status" value="1"/>
</dbReference>
<evidence type="ECO:0000256" key="3">
    <source>
        <dbReference type="ARBA" id="ARBA00024344"/>
    </source>
</evidence>
<dbReference type="Pfam" id="PF07875">
    <property type="entry name" value="Coat_F"/>
    <property type="match status" value="1"/>
</dbReference>
<dbReference type="OrthoDB" id="2703958at2"/>
<dbReference type="PANTHER" id="PTHR39183">
    <property type="entry name" value="SPORE COAT PROTEIN F-LIKE PROTEIN YHCQ"/>
    <property type="match status" value="1"/>
</dbReference>
<accession>A0A2S5GD27</accession>
<evidence type="ECO:0000313" key="4">
    <source>
        <dbReference type="EMBL" id="PPA70803.1"/>
    </source>
</evidence>
<dbReference type="RefSeq" id="WP_104057553.1">
    <property type="nucleotide sequence ID" value="NZ_PREZ01000003.1"/>
</dbReference>
<evidence type="ECO:0000313" key="5">
    <source>
        <dbReference type="Proteomes" id="UP000239047"/>
    </source>
</evidence>
<dbReference type="GO" id="GO:0030435">
    <property type="term" value="P:sporulation resulting in formation of a cellular spore"/>
    <property type="evidence" value="ECO:0007669"/>
    <property type="project" value="UniProtKB-KW"/>
</dbReference>
<comment type="similarity">
    <text evidence="3">Belongs to the CotF family.</text>
</comment>
<organism evidence="4 5">
    <name type="scientific">Jeotgalibacillus proteolyticus</name>
    <dbReference type="NCBI Taxonomy" id="2082395"/>
    <lineage>
        <taxon>Bacteria</taxon>
        <taxon>Bacillati</taxon>
        <taxon>Bacillota</taxon>
        <taxon>Bacilli</taxon>
        <taxon>Bacillales</taxon>
        <taxon>Caryophanaceae</taxon>
        <taxon>Jeotgalibacillus</taxon>
    </lineage>
</organism>
<dbReference type="AlphaFoldDB" id="A0A2S5GD27"/>